<feature type="non-terminal residue" evidence="2">
    <location>
        <position position="77"/>
    </location>
</feature>
<dbReference type="InterPro" id="IPR038973">
    <property type="entry name" value="MutL/Mlh/Pms-like"/>
</dbReference>
<protein>
    <submittedName>
        <fullName evidence="2">DNA mismatch repair protein MutL</fullName>
    </submittedName>
</protein>
<feature type="non-terminal residue" evidence="2">
    <location>
        <position position="1"/>
    </location>
</feature>
<accession>A0ABU3XIN4</accession>
<proteinExistence type="inferred from homology"/>
<sequence>RGTDITITDLFYNTPARLKYMKTIHTELGNITDVVNRLALAHPEVAFRLIHNERKLLQTSGSGDVRQVLAAIYGMSI</sequence>
<comment type="caution">
    <text evidence="2">The sequence shown here is derived from an EMBL/GenBank/DDBJ whole genome shotgun (WGS) entry which is preliminary data.</text>
</comment>
<organism evidence="2 3">
    <name type="scientific">Alkalihalophilus lindianensis</name>
    <dbReference type="NCBI Taxonomy" id="1630542"/>
    <lineage>
        <taxon>Bacteria</taxon>
        <taxon>Bacillati</taxon>
        <taxon>Bacillota</taxon>
        <taxon>Bacilli</taxon>
        <taxon>Bacillales</taxon>
        <taxon>Bacillaceae</taxon>
        <taxon>Alkalihalophilus</taxon>
    </lineage>
</organism>
<dbReference type="Gene3D" id="3.30.565.10">
    <property type="entry name" value="Histidine kinase-like ATPase, C-terminal domain"/>
    <property type="match status" value="1"/>
</dbReference>
<evidence type="ECO:0000313" key="2">
    <source>
        <dbReference type="EMBL" id="MDV2687729.1"/>
    </source>
</evidence>
<dbReference type="SUPFAM" id="SSF55874">
    <property type="entry name" value="ATPase domain of HSP90 chaperone/DNA topoisomerase II/histidine kinase"/>
    <property type="match status" value="1"/>
</dbReference>
<evidence type="ECO:0000256" key="1">
    <source>
        <dbReference type="ARBA" id="ARBA00006082"/>
    </source>
</evidence>
<reference evidence="2 3" key="1">
    <citation type="submission" date="2023-10" db="EMBL/GenBank/DDBJ databases">
        <title>Screening of Alkalihalobacillus lindianensis BZ-TG-R113 and Its Alleviation of Salt Stress on Rapeseed Growth.</title>
        <authorList>
            <person name="Zhao B."/>
            <person name="Guo T."/>
        </authorList>
    </citation>
    <scope>NUCLEOTIDE SEQUENCE [LARGE SCALE GENOMIC DNA]</scope>
    <source>
        <strain evidence="2 3">BZ-TG-R113</strain>
    </source>
</reference>
<dbReference type="EMBL" id="JAWJBA010001125">
    <property type="protein sequence ID" value="MDV2687729.1"/>
    <property type="molecule type" value="Genomic_DNA"/>
</dbReference>
<dbReference type="PANTHER" id="PTHR10073:SF12">
    <property type="entry name" value="DNA MISMATCH REPAIR PROTEIN MLH1"/>
    <property type="match status" value="1"/>
</dbReference>
<evidence type="ECO:0000313" key="3">
    <source>
        <dbReference type="Proteomes" id="UP001287282"/>
    </source>
</evidence>
<dbReference type="InterPro" id="IPR036890">
    <property type="entry name" value="HATPase_C_sf"/>
</dbReference>
<name>A0ABU3XIN4_9BACI</name>
<dbReference type="PANTHER" id="PTHR10073">
    <property type="entry name" value="DNA MISMATCH REPAIR PROTEIN MLH, PMS, MUTL"/>
    <property type="match status" value="1"/>
</dbReference>
<keyword evidence="3" id="KW-1185">Reference proteome</keyword>
<gene>
    <name evidence="2" type="ORF">RYX56_25610</name>
</gene>
<comment type="similarity">
    <text evidence="1">Belongs to the DNA mismatch repair MutL/HexB family.</text>
</comment>
<dbReference type="Proteomes" id="UP001287282">
    <property type="component" value="Unassembled WGS sequence"/>
</dbReference>